<evidence type="ECO:0000256" key="5">
    <source>
        <dbReference type="PIRSR" id="PIRSR005700-1"/>
    </source>
</evidence>
<dbReference type="RefSeq" id="WP_238317984.1">
    <property type="nucleotide sequence ID" value="NZ_BQKV01000106.1"/>
</dbReference>
<dbReference type="InterPro" id="IPR000169">
    <property type="entry name" value="Pept_cys_AS"/>
</dbReference>
<dbReference type="Gene3D" id="3.90.70.10">
    <property type="entry name" value="Cysteine proteinases"/>
    <property type="match status" value="1"/>
</dbReference>
<dbReference type="GO" id="GO:0043418">
    <property type="term" value="P:homocysteine catabolic process"/>
    <property type="evidence" value="ECO:0007669"/>
    <property type="project" value="TreeGrafter"/>
</dbReference>
<dbReference type="GO" id="GO:0070005">
    <property type="term" value="F:cysteine-type aminopeptidase activity"/>
    <property type="evidence" value="ECO:0007669"/>
    <property type="project" value="InterPro"/>
</dbReference>
<dbReference type="AlphaFoldDB" id="A0AA37N4X4"/>
<keyword evidence="7" id="KW-1185">Reference proteome</keyword>
<evidence type="ECO:0000256" key="4">
    <source>
        <dbReference type="PIRNR" id="PIRNR005700"/>
    </source>
</evidence>
<dbReference type="InterPro" id="IPR004134">
    <property type="entry name" value="Peptidase_C1B"/>
</dbReference>
<gene>
    <name evidence="6" type="primary">pepC1</name>
    <name evidence="6" type="ORF">JCM17207_24000</name>
</gene>
<sequence>MHNVTPIDPSLLARLEEGYSARPELGLWSSALSRTPLADAAFVPAAAAKLRPEFSVVVPTTGITNQKKSGRCWMFSTMNILRERVIRNCNLAEFALSGTYLAFYDKLEKANLFYENILHFASQKLEDRETHTLMGNPLPDGGQWDMTVSLIRKYGLLPDWAMPETVHSTGTEQYNAILCRKLRRDGLELRALAQAGQDPAPRRAEMLQEVYNALCILYGQPPKTFDFIYTDKAGVYHCDPGLTPKGFFEKYVGDNLDDYQVVIASPIHPLNRTFCQPYMGDLVEENMFWLNLTLEELEDLTVRQLQAGEPVFFSCDCHPDRDRELGYWDPDSFQYGAVLGGLDLEMSRADCLTTRESRMNHCMIFCGVNLGPDGKPDRWKIENSWGDASGQKGYFIGSEKWFERYVYQVTVRKDLLSDAQRALLAQEPLPMALWDPLA</sequence>
<accession>A0AA37N4X4</accession>
<proteinExistence type="inferred from homology"/>
<comment type="similarity">
    <text evidence="4">Belongs to the peptidase C1 family.</text>
</comment>
<feature type="active site" evidence="5">
    <location>
        <position position="383"/>
    </location>
</feature>
<dbReference type="PROSITE" id="PS00139">
    <property type="entry name" value="THIOL_PROTEASE_CYS"/>
    <property type="match status" value="1"/>
</dbReference>
<keyword evidence="3 4" id="KW-0788">Thiol protease</keyword>
<dbReference type="GO" id="GO:0009636">
    <property type="term" value="P:response to toxic substance"/>
    <property type="evidence" value="ECO:0007669"/>
    <property type="project" value="TreeGrafter"/>
</dbReference>
<name>A0AA37N4X4_9FIRM</name>
<dbReference type="CDD" id="cd00585">
    <property type="entry name" value="Peptidase_C1B"/>
    <property type="match status" value="1"/>
</dbReference>
<dbReference type="SUPFAM" id="SSF54001">
    <property type="entry name" value="Cysteine proteinases"/>
    <property type="match status" value="1"/>
</dbReference>
<comment type="caution">
    <text evidence="6">The sequence shown here is derived from an EMBL/GenBank/DDBJ whole genome shotgun (WGS) entry which is preliminary data.</text>
</comment>
<dbReference type="EMBL" id="BQKV01000106">
    <property type="protein sequence ID" value="GJN65775.1"/>
    <property type="molecule type" value="Genomic_DNA"/>
</dbReference>
<reference evidence="6" key="1">
    <citation type="journal article" date="2022" name="Int. J. Syst. Evol. Microbiol.">
        <title>Genome-based, phenotypic and chemotaxonomic classification of Faecalibacterium strains: proposal of three novel species Faecalibacterium duncaniae sp. nov., Faecalibacterium hattorii sp. nov. and Faecalibacterium gallinarum sp. nov. .</title>
        <authorList>
            <person name="Sakamoto M."/>
            <person name="Sakurai N."/>
            <person name="Tanno H."/>
            <person name="Iino T."/>
            <person name="Ohkuma M."/>
            <person name="Endo A."/>
        </authorList>
    </citation>
    <scope>NUCLEOTIDE SEQUENCE</scope>
    <source>
        <strain evidence="6">JCM 17207</strain>
    </source>
</reference>
<keyword evidence="4 6" id="KW-0031">Aminopeptidase</keyword>
<evidence type="ECO:0000256" key="1">
    <source>
        <dbReference type="ARBA" id="ARBA00022670"/>
    </source>
</evidence>
<dbReference type="GO" id="GO:0005737">
    <property type="term" value="C:cytoplasm"/>
    <property type="evidence" value="ECO:0007669"/>
    <property type="project" value="TreeGrafter"/>
</dbReference>
<dbReference type="PANTHER" id="PTHR10363">
    <property type="entry name" value="BLEOMYCIN HYDROLASE"/>
    <property type="match status" value="1"/>
</dbReference>
<keyword evidence="2 4" id="KW-0378">Hydrolase</keyword>
<evidence type="ECO:0000313" key="6">
    <source>
        <dbReference type="EMBL" id="GJN65775.1"/>
    </source>
</evidence>
<dbReference type="PANTHER" id="PTHR10363:SF2">
    <property type="entry name" value="BLEOMYCIN HYDROLASE"/>
    <property type="match status" value="1"/>
</dbReference>
<organism evidence="6 7">
    <name type="scientific">Faecalibacterium gallinarum</name>
    <dbReference type="NCBI Taxonomy" id="2903556"/>
    <lineage>
        <taxon>Bacteria</taxon>
        <taxon>Bacillati</taxon>
        <taxon>Bacillota</taxon>
        <taxon>Clostridia</taxon>
        <taxon>Eubacteriales</taxon>
        <taxon>Oscillospiraceae</taxon>
        <taxon>Faecalibacterium</taxon>
    </lineage>
</organism>
<keyword evidence="1 4" id="KW-0645">Protease</keyword>
<feature type="active site" evidence="5">
    <location>
        <position position="361"/>
    </location>
</feature>
<evidence type="ECO:0000256" key="3">
    <source>
        <dbReference type="ARBA" id="ARBA00022807"/>
    </source>
</evidence>
<dbReference type="Proteomes" id="UP001055185">
    <property type="component" value="Unassembled WGS sequence"/>
</dbReference>
<dbReference type="Pfam" id="PF03051">
    <property type="entry name" value="Peptidase_C1_2"/>
    <property type="match status" value="1"/>
</dbReference>
<evidence type="ECO:0000313" key="7">
    <source>
        <dbReference type="Proteomes" id="UP001055185"/>
    </source>
</evidence>
<dbReference type="GO" id="GO:0006508">
    <property type="term" value="P:proteolysis"/>
    <property type="evidence" value="ECO:0007669"/>
    <property type="project" value="UniProtKB-KW"/>
</dbReference>
<feature type="active site" evidence="5">
    <location>
        <position position="72"/>
    </location>
</feature>
<evidence type="ECO:0000256" key="2">
    <source>
        <dbReference type="ARBA" id="ARBA00022801"/>
    </source>
</evidence>
<dbReference type="PIRSF" id="PIRSF005700">
    <property type="entry name" value="PepC"/>
    <property type="match status" value="1"/>
</dbReference>
<protein>
    <recommendedName>
        <fullName evidence="4">Aminopeptidase</fullName>
    </recommendedName>
</protein>
<dbReference type="InterPro" id="IPR038765">
    <property type="entry name" value="Papain-like_cys_pep_sf"/>
</dbReference>